<dbReference type="STRING" id="1890683.A0A427YK13"/>
<dbReference type="CDD" id="cd05471">
    <property type="entry name" value="pepsin_like"/>
    <property type="match status" value="1"/>
</dbReference>
<feature type="compositionally biased region" description="Low complexity" evidence="2">
    <location>
        <begin position="430"/>
        <end position="452"/>
    </location>
</feature>
<dbReference type="PRINTS" id="PR00792">
    <property type="entry name" value="PEPSIN"/>
</dbReference>
<dbReference type="Pfam" id="PF00026">
    <property type="entry name" value="Asp"/>
    <property type="match status" value="2"/>
</dbReference>
<comment type="caution">
    <text evidence="5">The sequence shown here is derived from an EMBL/GenBank/DDBJ whole genome shotgun (WGS) entry which is preliminary data.</text>
</comment>
<reference evidence="5 6" key="1">
    <citation type="submission" date="2018-11" db="EMBL/GenBank/DDBJ databases">
        <title>Genome sequence of Saitozyma podzolica DSM 27192.</title>
        <authorList>
            <person name="Aliyu H."/>
            <person name="Gorte O."/>
            <person name="Ochsenreither K."/>
        </authorList>
    </citation>
    <scope>NUCLEOTIDE SEQUENCE [LARGE SCALE GENOMIC DNA]</scope>
    <source>
        <strain evidence="5 6">DSM 27192</strain>
    </source>
</reference>
<evidence type="ECO:0000256" key="2">
    <source>
        <dbReference type="SAM" id="MobiDB-lite"/>
    </source>
</evidence>
<dbReference type="InterPro" id="IPR021109">
    <property type="entry name" value="Peptidase_aspartic_dom_sf"/>
</dbReference>
<dbReference type="PANTHER" id="PTHR47966:SF74">
    <property type="entry name" value="AGR407CP"/>
    <property type="match status" value="1"/>
</dbReference>
<proteinExistence type="inferred from homology"/>
<comment type="similarity">
    <text evidence="1">Belongs to the peptidase A1 family.</text>
</comment>
<dbReference type="InterPro" id="IPR033121">
    <property type="entry name" value="PEPTIDASE_A1"/>
</dbReference>
<dbReference type="SUPFAM" id="SSF50630">
    <property type="entry name" value="Acid proteases"/>
    <property type="match status" value="1"/>
</dbReference>
<dbReference type="OrthoDB" id="771136at2759"/>
<feature type="region of interest" description="Disordered" evidence="2">
    <location>
        <begin position="98"/>
        <end position="125"/>
    </location>
</feature>
<organism evidence="5 6">
    <name type="scientific">Saitozyma podzolica</name>
    <dbReference type="NCBI Taxonomy" id="1890683"/>
    <lineage>
        <taxon>Eukaryota</taxon>
        <taxon>Fungi</taxon>
        <taxon>Dikarya</taxon>
        <taxon>Basidiomycota</taxon>
        <taxon>Agaricomycotina</taxon>
        <taxon>Tremellomycetes</taxon>
        <taxon>Tremellales</taxon>
        <taxon>Trimorphomycetaceae</taxon>
        <taxon>Saitozyma</taxon>
    </lineage>
</organism>
<dbReference type="EMBL" id="RSCD01000008">
    <property type="protein sequence ID" value="RSH91444.1"/>
    <property type="molecule type" value="Genomic_DNA"/>
</dbReference>
<evidence type="ECO:0000313" key="5">
    <source>
        <dbReference type="EMBL" id="RSH91444.1"/>
    </source>
</evidence>
<feature type="region of interest" description="Disordered" evidence="2">
    <location>
        <begin position="635"/>
        <end position="685"/>
    </location>
</feature>
<evidence type="ECO:0000259" key="4">
    <source>
        <dbReference type="PROSITE" id="PS51767"/>
    </source>
</evidence>
<gene>
    <name evidence="5" type="ORF">EHS25_009743</name>
</gene>
<feature type="compositionally biased region" description="Polar residues" evidence="2">
    <location>
        <begin position="453"/>
        <end position="465"/>
    </location>
</feature>
<feature type="compositionally biased region" description="Low complexity" evidence="2">
    <location>
        <begin position="635"/>
        <end position="684"/>
    </location>
</feature>
<dbReference type="PANTHER" id="PTHR47966">
    <property type="entry name" value="BETA-SITE APP-CLEAVING ENZYME, ISOFORM A-RELATED"/>
    <property type="match status" value="1"/>
</dbReference>
<dbReference type="Proteomes" id="UP000279259">
    <property type="component" value="Unassembled WGS sequence"/>
</dbReference>
<feature type="region of interest" description="Disordered" evidence="2">
    <location>
        <begin position="430"/>
        <end position="465"/>
    </location>
</feature>
<feature type="chain" id="PRO_5019309922" description="Peptidase A1 domain-containing protein" evidence="3">
    <location>
        <begin position="19"/>
        <end position="806"/>
    </location>
</feature>
<accession>A0A427YK13</accession>
<dbReference type="InterPro" id="IPR001461">
    <property type="entry name" value="Aspartic_peptidase_A1"/>
</dbReference>
<dbReference type="Gene3D" id="2.40.70.10">
    <property type="entry name" value="Acid Proteases"/>
    <property type="match status" value="2"/>
</dbReference>
<sequence>MLASHFLTIVSLLPLSFAVLLLPQPEPITAPPLPDDLDLSSVSEIFRTPRHPRVRGDTSSSNGHEWLPLSRNLGSLSSTRRRALSHSHIGVGSGVDLTLIPARPRSPPAPRNHTQSKRSGPSSSIIPLGTSLSTYTIPLTLGSPPIIYPLQLDIASSDILLASTLCGSNCPASLGTSVNPYYDVSRASASFGEVNQNGTRWETEYGDGTQASGFMATETVGFWNVTVENQVFGLINSTNLTLASQQISGILGLGFPRLSTLARVLLSGSSSGSASSTNSSSSGPATSSPSSVTSASPAASSSSTPYLPPLLESLVRTPHIPYPVFGLALVSPLSDSASSGSSTTSSSSAPSASASGHYGFSTGSLTLGGVSAQYVSQNGSDTSGRTVADIEWWDVVPFGRSISSASASSSSSVAPLTALAASSTRASTSQASSSFSSSSSSSASASGSGSVSGTKRSTANSLNQLPSSLSDLEGEEYLYWALKLSSISVNGTTITPNSTYSSLGVPSVALLDVGTNGIYGPAQDVERIFALIQDAREVEEGMWAVPCNTQMTLGFSFGGKYIQLQPSDWIYAQVSGSSFCLAWPVATASTGDGLDWQLGTPFLKKVYSVFSYGINGVQAPLVGFLPIPDSAESTRTSTSVSASSSVPSLASGSTTATSSSSAPTSSSGSVTSSSSSSANPAAPTQIDPISLTQTITTTLPNQLLPSPSFSTPSYLLSTPAPSLGISQYLGLANASAYTVGNVPVVTLGNATTGVIVVGSGAASGGSGTRTSGAARTAGRGEWATCVLVGVALLSWNCWMGGLATAI</sequence>
<dbReference type="AlphaFoldDB" id="A0A427YK13"/>
<dbReference type="GO" id="GO:0006508">
    <property type="term" value="P:proteolysis"/>
    <property type="evidence" value="ECO:0007669"/>
    <property type="project" value="InterPro"/>
</dbReference>
<feature type="domain" description="Peptidase A1" evidence="4">
    <location>
        <begin position="135"/>
        <end position="625"/>
    </location>
</feature>
<dbReference type="GO" id="GO:0004190">
    <property type="term" value="F:aspartic-type endopeptidase activity"/>
    <property type="evidence" value="ECO:0007669"/>
    <property type="project" value="InterPro"/>
</dbReference>
<feature type="signal peptide" evidence="3">
    <location>
        <begin position="1"/>
        <end position="18"/>
    </location>
</feature>
<evidence type="ECO:0000313" key="6">
    <source>
        <dbReference type="Proteomes" id="UP000279259"/>
    </source>
</evidence>
<keyword evidence="3" id="KW-0732">Signal</keyword>
<dbReference type="PROSITE" id="PS51767">
    <property type="entry name" value="PEPTIDASE_A1"/>
    <property type="match status" value="1"/>
</dbReference>
<keyword evidence="6" id="KW-1185">Reference proteome</keyword>
<evidence type="ECO:0000256" key="1">
    <source>
        <dbReference type="ARBA" id="ARBA00007447"/>
    </source>
</evidence>
<dbReference type="InterPro" id="IPR034164">
    <property type="entry name" value="Pepsin-like_dom"/>
</dbReference>
<name>A0A427YK13_9TREE</name>
<evidence type="ECO:0000256" key="3">
    <source>
        <dbReference type="SAM" id="SignalP"/>
    </source>
</evidence>
<feature type="region of interest" description="Disordered" evidence="2">
    <location>
        <begin position="271"/>
        <end position="304"/>
    </location>
</feature>
<protein>
    <recommendedName>
        <fullName evidence="4">Peptidase A1 domain-containing protein</fullName>
    </recommendedName>
</protein>